<evidence type="ECO:0000256" key="2">
    <source>
        <dbReference type="ARBA" id="ARBA00022475"/>
    </source>
</evidence>
<dbReference type="InParanoid" id="B4CWA7"/>
<keyword evidence="10" id="KW-1185">Reference proteome</keyword>
<dbReference type="STRING" id="497964.CfE428DRAFT_0944"/>
<proteinExistence type="predicted"/>
<reference evidence="9 10" key="1">
    <citation type="journal article" date="2011" name="J. Bacteriol.">
        <title>Genome sequence of Chthoniobacter flavus Ellin428, an aerobic heterotrophic soil bacterium.</title>
        <authorList>
            <person name="Kant R."/>
            <person name="van Passel M.W."/>
            <person name="Palva A."/>
            <person name="Lucas S."/>
            <person name="Lapidus A."/>
            <person name="Glavina Del Rio T."/>
            <person name="Dalin E."/>
            <person name="Tice H."/>
            <person name="Bruce D."/>
            <person name="Goodwin L."/>
            <person name="Pitluck S."/>
            <person name="Larimer F.W."/>
            <person name="Land M.L."/>
            <person name="Hauser L."/>
            <person name="Sangwan P."/>
            <person name="de Vos W.M."/>
            <person name="Janssen P.H."/>
            <person name="Smidt H."/>
        </authorList>
    </citation>
    <scope>NUCLEOTIDE SEQUENCE [LARGE SCALE GENOMIC DNA]</scope>
    <source>
        <strain evidence="9 10">Ellin428</strain>
    </source>
</reference>
<feature type="transmembrane region" description="Helical" evidence="7">
    <location>
        <begin position="390"/>
        <end position="413"/>
    </location>
</feature>
<dbReference type="RefSeq" id="WP_006978271.1">
    <property type="nucleotide sequence ID" value="NZ_ABVL01000002.1"/>
</dbReference>
<dbReference type="EMBL" id="ABVL01000002">
    <property type="protein sequence ID" value="EDY21699.1"/>
    <property type="molecule type" value="Genomic_DNA"/>
</dbReference>
<organism evidence="9 10">
    <name type="scientific">Chthoniobacter flavus Ellin428</name>
    <dbReference type="NCBI Taxonomy" id="497964"/>
    <lineage>
        <taxon>Bacteria</taxon>
        <taxon>Pseudomonadati</taxon>
        <taxon>Verrucomicrobiota</taxon>
        <taxon>Spartobacteria</taxon>
        <taxon>Chthoniobacterales</taxon>
        <taxon>Chthoniobacteraceae</taxon>
        <taxon>Chthoniobacter</taxon>
    </lineage>
</organism>
<feature type="domain" description="Membrane transport protein MMPL" evidence="8">
    <location>
        <begin position="193"/>
        <end position="408"/>
    </location>
</feature>
<feature type="transmembrane region" description="Helical" evidence="7">
    <location>
        <begin position="365"/>
        <end position="384"/>
    </location>
</feature>
<evidence type="ECO:0000256" key="7">
    <source>
        <dbReference type="SAM" id="Phobius"/>
    </source>
</evidence>
<dbReference type="Gene3D" id="1.20.1640.10">
    <property type="entry name" value="Multidrug efflux transporter AcrB transmembrane domain"/>
    <property type="match status" value="1"/>
</dbReference>
<dbReference type="AlphaFoldDB" id="B4CWA7"/>
<comment type="caution">
    <text evidence="9">The sequence shown here is derived from an EMBL/GenBank/DDBJ whole genome shotgun (WGS) entry which is preliminary data.</text>
</comment>
<evidence type="ECO:0000256" key="5">
    <source>
        <dbReference type="ARBA" id="ARBA00023136"/>
    </source>
</evidence>
<dbReference type="GO" id="GO:0005886">
    <property type="term" value="C:plasma membrane"/>
    <property type="evidence" value="ECO:0007669"/>
    <property type="project" value="UniProtKB-SubCell"/>
</dbReference>
<feature type="transmembrane region" description="Helical" evidence="7">
    <location>
        <begin position="290"/>
        <end position="311"/>
    </location>
</feature>
<sequence length="720" mass="78481">MSLDRTFARIVTHHRLALGLAVVAMLIAALLTIRFRVHFASDVLDLLPQQFEAVKAFKVFDREFSQARELTIGLLDETGQVDLDAFSEHFSEKLREEPWIARVMDRSPLESPGGLEAARALALPLLLNLDTPDFDQALHAVAPDEIAARLKKLHGELEAGSPKAEFQLDFDPLGLVAPALKPLGSSFSIEQTRPLASPDGTLRIVLAKTKQTDLGAKTCQEIMDKVEDFKKRVLADWSGPAPKILVTGRTPYVGELSRTMGSDVISTVVGSVVLVTAVFLLGFRRIRPLFSIMVVLALCCVIAVALGALVFRELNMITIGLCSILIGLGVDFGMMLYAVYERERETGGDHEAAIAAAIRSQGKGVFFGSLTTAAAFLCFLRSQSTGFEQLGVLIAFGILCAGLFMATVFFGFIGGKFRVKGADWLWTGGAHFVRFVHRSPRAFFLCFAALLCGCAVFAFLPIGRVQFDANPRSLEPKDSRAGIALRTIQSKMPIAAEPVIVLLRSANAEQFHDGWAKLQASWTNLVAEKKIRSAASPAALAISPARLSANAARLQSIDFAASRTALTNTITAEGLSADAFKPAFATLDSLKAIAHGDRQRARLGARRCPRDSTWWFRARSLLFARSKSRRPLTSHQITRSPPSRKRSSFGKRSSPRQVPVLISGLELHPAGPRAVVRRASSPSSPSSWWSSMSFSCFSFIVALSRFSFSCLASRFPSLRS</sequence>
<gene>
    <name evidence="9" type="ORF">CfE428DRAFT_0944</name>
</gene>
<dbReference type="PANTHER" id="PTHR33406">
    <property type="entry name" value="MEMBRANE PROTEIN MJ1562-RELATED"/>
    <property type="match status" value="1"/>
</dbReference>
<evidence type="ECO:0000259" key="8">
    <source>
        <dbReference type="Pfam" id="PF03176"/>
    </source>
</evidence>
<evidence type="ECO:0000256" key="6">
    <source>
        <dbReference type="SAM" id="MobiDB-lite"/>
    </source>
</evidence>
<accession>B4CWA7</accession>
<dbReference type="InterPro" id="IPR004869">
    <property type="entry name" value="MMPL_dom"/>
</dbReference>
<keyword evidence="4 7" id="KW-1133">Transmembrane helix</keyword>
<feature type="transmembrane region" description="Helical" evidence="7">
    <location>
        <begin position="264"/>
        <end position="283"/>
    </location>
</feature>
<name>B4CWA7_9BACT</name>
<dbReference type="PANTHER" id="PTHR33406:SF13">
    <property type="entry name" value="MEMBRANE PROTEIN YDFJ"/>
    <property type="match status" value="1"/>
</dbReference>
<dbReference type="Pfam" id="PF03176">
    <property type="entry name" value="MMPL"/>
    <property type="match status" value="1"/>
</dbReference>
<keyword evidence="3 7" id="KW-0812">Transmembrane</keyword>
<keyword evidence="5 7" id="KW-0472">Membrane</keyword>
<evidence type="ECO:0000313" key="10">
    <source>
        <dbReference type="Proteomes" id="UP000005824"/>
    </source>
</evidence>
<comment type="subcellular location">
    <subcellularLocation>
        <location evidence="1">Cell membrane</location>
        <topology evidence="1">Multi-pass membrane protein</topology>
    </subcellularLocation>
</comment>
<feature type="transmembrane region" description="Helical" evidence="7">
    <location>
        <begin position="442"/>
        <end position="462"/>
    </location>
</feature>
<evidence type="ECO:0000313" key="9">
    <source>
        <dbReference type="EMBL" id="EDY21699.1"/>
    </source>
</evidence>
<protein>
    <submittedName>
        <fullName evidence="9">Exporter of the RND superfamily protein-like protein</fullName>
    </submittedName>
</protein>
<feature type="transmembrane region" description="Helical" evidence="7">
    <location>
        <begin position="317"/>
        <end position="340"/>
    </location>
</feature>
<dbReference type="eggNOG" id="COG4258">
    <property type="taxonomic scope" value="Bacteria"/>
</dbReference>
<evidence type="ECO:0000256" key="1">
    <source>
        <dbReference type="ARBA" id="ARBA00004651"/>
    </source>
</evidence>
<dbReference type="Proteomes" id="UP000005824">
    <property type="component" value="Unassembled WGS sequence"/>
</dbReference>
<dbReference type="InterPro" id="IPR050545">
    <property type="entry name" value="Mycobact_MmpL"/>
</dbReference>
<evidence type="ECO:0000256" key="3">
    <source>
        <dbReference type="ARBA" id="ARBA00022692"/>
    </source>
</evidence>
<dbReference type="SUPFAM" id="SSF82866">
    <property type="entry name" value="Multidrug efflux transporter AcrB transmembrane domain"/>
    <property type="match status" value="1"/>
</dbReference>
<keyword evidence="2" id="KW-1003">Cell membrane</keyword>
<feature type="region of interest" description="Disordered" evidence="6">
    <location>
        <begin position="630"/>
        <end position="655"/>
    </location>
</feature>
<evidence type="ECO:0000256" key="4">
    <source>
        <dbReference type="ARBA" id="ARBA00022989"/>
    </source>
</evidence>